<reference evidence="1 2" key="1">
    <citation type="submission" date="2020-07" db="EMBL/GenBank/DDBJ databases">
        <title>Moheibacter lacus sp. nov., a member of the family Flavobacteriaceae isolated from freshwater lake sediment.</title>
        <authorList>
            <person name="Liu Y."/>
        </authorList>
    </citation>
    <scope>NUCLEOTIDE SEQUENCE [LARGE SCALE GENOMIC DNA]</scope>
    <source>
        <strain evidence="1 2">BDHS18</strain>
    </source>
</reference>
<gene>
    <name evidence="1" type="ORF">HU137_10620</name>
</gene>
<evidence type="ECO:0000313" key="2">
    <source>
        <dbReference type="Proteomes" id="UP000552241"/>
    </source>
</evidence>
<dbReference type="InterPro" id="IPR011110">
    <property type="entry name" value="Reg_prop"/>
</dbReference>
<dbReference type="Gene3D" id="2.130.10.10">
    <property type="entry name" value="YVTN repeat-like/Quinoprotein amine dehydrogenase"/>
    <property type="match status" value="2"/>
</dbReference>
<dbReference type="EMBL" id="JACDZE010000004">
    <property type="protein sequence ID" value="MBA5630225.1"/>
    <property type="molecule type" value="Genomic_DNA"/>
</dbReference>
<dbReference type="InterPro" id="IPR015943">
    <property type="entry name" value="WD40/YVTN_repeat-like_dom_sf"/>
</dbReference>
<dbReference type="AlphaFoldDB" id="A0A838ZTA9"/>
<dbReference type="Pfam" id="PF07494">
    <property type="entry name" value="Reg_prop"/>
    <property type="match status" value="1"/>
</dbReference>
<name>A0A838ZTA9_9FLAO</name>
<protein>
    <recommendedName>
        <fullName evidence="3">Two component regulator propeller</fullName>
    </recommendedName>
</protein>
<evidence type="ECO:0000313" key="1">
    <source>
        <dbReference type="EMBL" id="MBA5630225.1"/>
    </source>
</evidence>
<accession>A0A838ZTA9</accession>
<dbReference type="SUPFAM" id="SSF63829">
    <property type="entry name" value="Calcium-dependent phosphotriesterase"/>
    <property type="match status" value="2"/>
</dbReference>
<dbReference type="Proteomes" id="UP000552241">
    <property type="component" value="Unassembled WGS sequence"/>
</dbReference>
<keyword evidence="2" id="KW-1185">Reference proteome</keyword>
<comment type="caution">
    <text evidence="1">The sequence shown here is derived from an EMBL/GenBank/DDBJ whole genome shotgun (WGS) entry which is preliminary data.</text>
</comment>
<proteinExistence type="predicted"/>
<evidence type="ECO:0008006" key="3">
    <source>
        <dbReference type="Google" id="ProtNLM"/>
    </source>
</evidence>
<sequence>MEANMSSIGTPSYPGTDKSLLTKKITVFTQSNSELPWDMNRAITSDKNNNIWIGTDNGIVQISNGKWIVYNTENEIFDTYPSGVIRPIKNAFVDSDNNVWLTMGGSLYQYENFKWKRFDENNSILKSARFIYEDSNNNIWLTSWDGLYKFDGKKWTVINQENSGIPSNKTFGFHIDKNDKILLGTLSGNVIIENNIVHKIDDQDSPLSSSIIFKAIEDKNGNIWFSLYNEHNYKNKGIYILDKSSNWTKIDFPLDNEILKENGLNDFLLDEENNELWVSLSGVGILLYHLDTKNWEIYTNQNSNFPSIYTEQITKDKFGNIWVSTFAGVAKIENK</sequence>
<organism evidence="1 2">
    <name type="scientific">Moheibacter lacus</name>
    <dbReference type="NCBI Taxonomy" id="2745851"/>
    <lineage>
        <taxon>Bacteria</taxon>
        <taxon>Pseudomonadati</taxon>
        <taxon>Bacteroidota</taxon>
        <taxon>Flavobacteriia</taxon>
        <taxon>Flavobacteriales</taxon>
        <taxon>Weeksellaceae</taxon>
        <taxon>Moheibacter</taxon>
    </lineage>
</organism>